<evidence type="ECO:0000256" key="2">
    <source>
        <dbReference type="SAM" id="Phobius"/>
    </source>
</evidence>
<keyword evidence="4" id="KW-1185">Reference proteome</keyword>
<proteinExistence type="predicted"/>
<dbReference type="HOGENOM" id="CLU_1007929_0_0_11"/>
<keyword evidence="2" id="KW-0812">Transmembrane</keyword>
<name>U1M1W5_SEGRC</name>
<dbReference type="STRING" id="679197.HMPREF9336_04058"/>
<feature type="transmembrane region" description="Helical" evidence="2">
    <location>
        <begin position="59"/>
        <end position="79"/>
    </location>
</feature>
<dbReference type="AlphaFoldDB" id="U1M1W5"/>
<dbReference type="RefSeq" id="WP_021029848.1">
    <property type="nucleotide sequence ID" value="NZ_KI391953.1"/>
</dbReference>
<sequence length="276" mass="29503">MTYPPSPYGGRPGLGQQQPHYAQPQGHGVPEQHYYAPQGPAPWRPDPNQGRKKSNAPSIILAVVLVVLVGGGLSAWLFWPKERAPQQIVVGGTQGRPGADRTTGASGRTPQAEAKPSLRGRSKEDLLKALPTLQDMPTGWKELTQGSVSSGVVDPEGCAHVLPKGQLTPVINRYFGDPGDQFKSSIEVYLFEWNAEPQLDKVRDYIGRCATYRKTTSGTDGNPGTVLTINVKEVGLPKTAADSSIAYEETGTISPAPEGGNRSSRRSGICSAAYEA</sequence>
<gene>
    <name evidence="3" type="ORF">HMPREF9336_04058</name>
</gene>
<reference evidence="3 4" key="1">
    <citation type="journal article" date="2011" name="Stand. Genomic Sci.">
        <title>High quality draft genome sequence of Segniliparus rugosus CDC 945(T)= (ATCC BAA-974(T)).</title>
        <authorList>
            <person name="Earl A.M."/>
            <person name="Desjardins C.A."/>
            <person name="Fitzgerald M.G."/>
            <person name="Arachchi H.M."/>
            <person name="Zeng Q."/>
            <person name="Mehta T."/>
            <person name="Griggs A."/>
            <person name="Birren B.W."/>
            <person name="Toney N.C."/>
            <person name="Carr J."/>
            <person name="Posey J."/>
            <person name="Butler W.R."/>
        </authorList>
    </citation>
    <scope>NUCLEOTIDE SEQUENCE [LARGE SCALE GENOMIC DNA]</scope>
    <source>
        <strain evidence="4">ATCC BAA-974 / DSM 45345 / CCUG 50838 / CIP 108380 / JCM 13579 / CDC 945</strain>
    </source>
</reference>
<accession>U1M1W5</accession>
<feature type="region of interest" description="Disordered" evidence="1">
    <location>
        <begin position="1"/>
        <end position="53"/>
    </location>
</feature>
<keyword evidence="2" id="KW-0472">Membrane</keyword>
<protein>
    <submittedName>
        <fullName evidence="3">Uncharacterized protein</fullName>
    </submittedName>
</protein>
<feature type="region of interest" description="Disordered" evidence="1">
    <location>
        <begin position="90"/>
        <end position="122"/>
    </location>
</feature>
<dbReference type="EMBL" id="ACZI02000001">
    <property type="protein sequence ID" value="ERG69362.1"/>
    <property type="molecule type" value="Genomic_DNA"/>
</dbReference>
<dbReference type="Proteomes" id="UP000004816">
    <property type="component" value="Unassembled WGS sequence"/>
</dbReference>
<keyword evidence="2" id="KW-1133">Transmembrane helix</keyword>
<feature type="region of interest" description="Disordered" evidence="1">
    <location>
        <begin position="247"/>
        <end position="276"/>
    </location>
</feature>
<organism evidence="3 4">
    <name type="scientific">Segniliparus rugosus (strain ATCC BAA-974 / DSM 45345 / CCUG 50838 / CIP 108380 / JCM 13579 / CDC 945)</name>
    <dbReference type="NCBI Taxonomy" id="679197"/>
    <lineage>
        <taxon>Bacteria</taxon>
        <taxon>Bacillati</taxon>
        <taxon>Actinomycetota</taxon>
        <taxon>Actinomycetes</taxon>
        <taxon>Mycobacteriales</taxon>
        <taxon>Segniliparaceae</taxon>
        <taxon>Segniliparus</taxon>
    </lineage>
</organism>
<evidence type="ECO:0000256" key="1">
    <source>
        <dbReference type="SAM" id="MobiDB-lite"/>
    </source>
</evidence>
<comment type="caution">
    <text evidence="3">The sequence shown here is derived from an EMBL/GenBank/DDBJ whole genome shotgun (WGS) entry which is preliminary data.</text>
</comment>
<evidence type="ECO:0000313" key="3">
    <source>
        <dbReference type="EMBL" id="ERG69362.1"/>
    </source>
</evidence>
<evidence type="ECO:0000313" key="4">
    <source>
        <dbReference type="Proteomes" id="UP000004816"/>
    </source>
</evidence>